<organism evidence="3 4">
    <name type="scientific">Acanthopleuribacter pedis</name>
    <dbReference type="NCBI Taxonomy" id="442870"/>
    <lineage>
        <taxon>Bacteria</taxon>
        <taxon>Pseudomonadati</taxon>
        <taxon>Acidobacteriota</taxon>
        <taxon>Holophagae</taxon>
        <taxon>Acanthopleuribacterales</taxon>
        <taxon>Acanthopleuribacteraceae</taxon>
        <taxon>Acanthopleuribacter</taxon>
    </lineage>
</organism>
<evidence type="ECO:0000313" key="4">
    <source>
        <dbReference type="Proteomes" id="UP000664417"/>
    </source>
</evidence>
<dbReference type="EMBL" id="JAFREP010000024">
    <property type="protein sequence ID" value="MBO1321389.1"/>
    <property type="molecule type" value="Genomic_DNA"/>
</dbReference>
<feature type="domain" description="Endonuclease NucS C-terminal" evidence="1">
    <location>
        <begin position="25"/>
        <end position="128"/>
    </location>
</feature>
<dbReference type="InterPro" id="IPR011856">
    <property type="entry name" value="tRNA_endonuc-like_dom_sf"/>
</dbReference>
<dbReference type="AlphaFoldDB" id="A0A8J7U605"/>
<dbReference type="RefSeq" id="WP_207861364.1">
    <property type="nucleotide sequence ID" value="NZ_JAFREP010000024.1"/>
</dbReference>
<feature type="domain" description="DUF5655" evidence="2">
    <location>
        <begin position="197"/>
        <end position="307"/>
    </location>
</feature>
<protein>
    <submittedName>
        <fullName evidence="3">DUF91 domain-containing protein</fullName>
    </submittedName>
</protein>
<dbReference type="InterPro" id="IPR043714">
    <property type="entry name" value="DUF5655"/>
</dbReference>
<comment type="caution">
    <text evidence="3">The sequence shown here is derived from an EMBL/GenBank/DDBJ whole genome shotgun (WGS) entry which is preliminary data.</text>
</comment>
<dbReference type="InterPro" id="IPR048301">
    <property type="entry name" value="NucS_C"/>
</dbReference>
<dbReference type="Pfam" id="PF18899">
    <property type="entry name" value="DUF5655"/>
    <property type="match status" value="1"/>
</dbReference>
<reference evidence="3" key="1">
    <citation type="submission" date="2021-03" db="EMBL/GenBank/DDBJ databases">
        <authorList>
            <person name="Wang G."/>
        </authorList>
    </citation>
    <scope>NUCLEOTIDE SEQUENCE</scope>
    <source>
        <strain evidence="3">KCTC 12899</strain>
    </source>
</reference>
<keyword evidence="4" id="KW-1185">Reference proteome</keyword>
<dbReference type="Pfam" id="PF01939">
    <property type="entry name" value="NucS_C"/>
    <property type="match status" value="1"/>
</dbReference>
<evidence type="ECO:0000259" key="2">
    <source>
        <dbReference type="Pfam" id="PF18899"/>
    </source>
</evidence>
<sequence length="308" mass="34435">MSNLKLFSLQSGSAVELIGGSARLEKDLQACVERNMKTLLGVHFLASEYQTTHGGKMDSLGLDENNCPVIIEYKKNQNQNVINQGLFYLDWLVDHKAAFQLLVSEKLGAEAASLIDWTGVRLILIAQDYNRYDRHAVNQIDRSIDLFRYSFHQADGQGGPFLLLDLIGSQPSTARRSPARTAAEMEPVVRNDSHQAQLGKASPELKALYDDVCEFANSLGDVQQKELKYHIAFKNITNFACVVVKATQDPRVRLFLKLDPNEVELEEGFTEDMTGIGHWGTGDLSVTLRNKDDFKKAKQLIEASFQAN</sequence>
<dbReference type="GO" id="GO:0004519">
    <property type="term" value="F:endonuclease activity"/>
    <property type="evidence" value="ECO:0007669"/>
    <property type="project" value="InterPro"/>
</dbReference>
<evidence type="ECO:0000259" key="1">
    <source>
        <dbReference type="Pfam" id="PF01939"/>
    </source>
</evidence>
<dbReference type="GO" id="GO:0003676">
    <property type="term" value="F:nucleic acid binding"/>
    <property type="evidence" value="ECO:0007669"/>
    <property type="project" value="InterPro"/>
</dbReference>
<accession>A0A8J7U605</accession>
<name>A0A8J7U605_9BACT</name>
<dbReference type="Proteomes" id="UP000664417">
    <property type="component" value="Unassembled WGS sequence"/>
</dbReference>
<gene>
    <name evidence="3" type="ORF">J3U88_23105</name>
</gene>
<dbReference type="Gene3D" id="3.40.1350.10">
    <property type="match status" value="1"/>
</dbReference>
<evidence type="ECO:0000313" key="3">
    <source>
        <dbReference type="EMBL" id="MBO1321389.1"/>
    </source>
</evidence>
<proteinExistence type="predicted"/>